<evidence type="ECO:0000256" key="1">
    <source>
        <dbReference type="ARBA" id="ARBA00022555"/>
    </source>
</evidence>
<dbReference type="InterPro" id="IPR001537">
    <property type="entry name" value="SpoU_MeTrfase"/>
</dbReference>
<dbReference type="AlphaFoldDB" id="A0A7H0VFE6"/>
<evidence type="ECO:0000259" key="8">
    <source>
        <dbReference type="Pfam" id="PF00588"/>
    </source>
</evidence>
<evidence type="ECO:0000256" key="7">
    <source>
        <dbReference type="HAMAP-Rule" id="MF_02060"/>
    </source>
</evidence>
<dbReference type="EC" id="2.1.1.34" evidence="7"/>
<reference evidence="9 10" key="1">
    <citation type="submission" date="2020-08" db="EMBL/GenBank/DDBJ databases">
        <title>Croceimicrobium hydrocarbonivorans gen. nov., sp. nov., a novel marine bacterium isolated from a bacterial consortium that degrades polyethylene terephthalate.</title>
        <authorList>
            <person name="Liu R."/>
        </authorList>
    </citation>
    <scope>NUCLEOTIDE SEQUENCE [LARGE SCALE GENOMIC DNA]</scope>
    <source>
        <strain evidence="9 10">A20-9</strain>
    </source>
</reference>
<gene>
    <name evidence="7" type="primary">trmH</name>
    <name evidence="9" type="ORF">H4K34_00975</name>
</gene>
<dbReference type="Proteomes" id="UP000516305">
    <property type="component" value="Chromosome"/>
</dbReference>
<dbReference type="RefSeq" id="WP_210758971.1">
    <property type="nucleotide sequence ID" value="NZ_CP060139.1"/>
</dbReference>
<keyword evidence="1 7" id="KW-0820">tRNA-binding</keyword>
<organism evidence="9 10">
    <name type="scientific">Croceimicrobium hydrocarbonivorans</name>
    <dbReference type="NCBI Taxonomy" id="2761580"/>
    <lineage>
        <taxon>Bacteria</taxon>
        <taxon>Pseudomonadati</taxon>
        <taxon>Bacteroidota</taxon>
        <taxon>Flavobacteriia</taxon>
        <taxon>Flavobacteriales</taxon>
        <taxon>Owenweeksiaceae</taxon>
        <taxon>Croceimicrobium</taxon>
    </lineage>
</organism>
<dbReference type="CDD" id="cd18092">
    <property type="entry name" value="SpoU-like_TrmH"/>
    <property type="match status" value="1"/>
</dbReference>
<sequence length="231" mass="26641">MISLSELLKELKQHLTPERVERIESVAAQRTRKLCLVLEDIRQEHNIGALLRTADILGIQDVHLVSQRYEARLAKAIAKGSTKWISLHRYQERNQNNLELCLEQLRKENYQLVVADPDGDVDLPDFQYQGNKLALLMGSEWDGVSEQARTAAATKIRIPQYGFTQSFNVSVASALILQQLSQSLRSSDYPWKLEEDERQQLELDWTMERLGASAWPLREKIEQEWEAQNKA</sequence>
<keyword evidence="10" id="KW-1185">Reference proteome</keyword>
<dbReference type="GO" id="GO:0141100">
    <property type="term" value="F:tRNA (guanine(18)-2'-O)-methyltransferase activity"/>
    <property type="evidence" value="ECO:0007669"/>
    <property type="project" value="UniProtKB-UniRule"/>
</dbReference>
<comment type="catalytic activity">
    <reaction evidence="7">
        <text>guanosine(18) in tRNA + S-adenosyl-L-methionine = 2'-O-methylguanosine(18) in tRNA + S-adenosyl-L-homocysteine + H(+)</text>
        <dbReference type="Rhea" id="RHEA:20077"/>
        <dbReference type="Rhea" id="RHEA-COMP:10190"/>
        <dbReference type="Rhea" id="RHEA-COMP:10192"/>
        <dbReference type="ChEBI" id="CHEBI:15378"/>
        <dbReference type="ChEBI" id="CHEBI:57856"/>
        <dbReference type="ChEBI" id="CHEBI:59789"/>
        <dbReference type="ChEBI" id="CHEBI:74269"/>
        <dbReference type="ChEBI" id="CHEBI:74445"/>
        <dbReference type="EC" id="2.1.1.34"/>
    </reaction>
</comment>
<feature type="domain" description="tRNA/rRNA methyltransferase SpoU type" evidence="8">
    <location>
        <begin position="34"/>
        <end position="177"/>
    </location>
</feature>
<dbReference type="HAMAP" id="MF_02060">
    <property type="entry name" value="tRNA_methyltr_TrmH"/>
    <property type="match status" value="1"/>
</dbReference>
<evidence type="ECO:0000313" key="9">
    <source>
        <dbReference type="EMBL" id="QNR24444.1"/>
    </source>
</evidence>
<comment type="caution">
    <text evidence="7">Lacks conserved residue(s) required for the propagation of feature annotation.</text>
</comment>
<accession>A0A7H0VFE6</accession>
<evidence type="ECO:0000256" key="4">
    <source>
        <dbReference type="ARBA" id="ARBA00022691"/>
    </source>
</evidence>
<name>A0A7H0VFE6_9FLAO</name>
<proteinExistence type="inferred from homology"/>
<evidence type="ECO:0000313" key="10">
    <source>
        <dbReference type="Proteomes" id="UP000516305"/>
    </source>
</evidence>
<keyword evidence="2 7" id="KW-0489">Methyltransferase</keyword>
<keyword evidence="3 7" id="KW-0808">Transferase</keyword>
<keyword evidence="5 7" id="KW-0819">tRNA processing</keyword>
<dbReference type="Gene3D" id="3.40.1280.10">
    <property type="match status" value="1"/>
</dbReference>
<dbReference type="PANTHER" id="PTHR43453:SF1">
    <property type="entry name" value="TRNA_RRNA METHYLTRANSFERASE SPOU TYPE DOMAIN-CONTAINING PROTEIN"/>
    <property type="match status" value="1"/>
</dbReference>
<dbReference type="InterPro" id="IPR029028">
    <property type="entry name" value="Alpha/beta_knot_MTases"/>
</dbReference>
<dbReference type="InterPro" id="IPR029026">
    <property type="entry name" value="tRNA_m1G_MTases_N"/>
</dbReference>
<dbReference type="KEGG" id="chyd:H4K34_00975"/>
<protein>
    <recommendedName>
        <fullName evidence="7">tRNA (guanosine(18)-2'-O)-methyltransferase</fullName>
        <ecNumber evidence="7">2.1.1.34</ecNumber>
    </recommendedName>
    <alternativeName>
        <fullName evidence="7">tRNA [Gm18] methyltransferase</fullName>
    </alternativeName>
</protein>
<dbReference type="Pfam" id="PF00588">
    <property type="entry name" value="SpoU_methylase"/>
    <property type="match status" value="1"/>
</dbReference>
<dbReference type="GO" id="GO:0002938">
    <property type="term" value="P:tRNA guanine ribose methylation"/>
    <property type="evidence" value="ECO:0007669"/>
    <property type="project" value="UniProtKB-UniRule"/>
</dbReference>
<keyword evidence="4 7" id="KW-0949">S-adenosyl-L-methionine</keyword>
<evidence type="ECO:0000256" key="2">
    <source>
        <dbReference type="ARBA" id="ARBA00022603"/>
    </source>
</evidence>
<keyword evidence="6 7" id="KW-0694">RNA-binding</keyword>
<dbReference type="GO" id="GO:0000049">
    <property type="term" value="F:tRNA binding"/>
    <property type="evidence" value="ECO:0007669"/>
    <property type="project" value="UniProtKB-UniRule"/>
</dbReference>
<comment type="similarity">
    <text evidence="7">Belongs to the class IV-like SAM-binding methyltransferase superfamily. RNA methyltransferase TrmH family.</text>
</comment>
<dbReference type="PANTHER" id="PTHR43453">
    <property type="entry name" value="RRNA METHYLASE-LIKE"/>
    <property type="match status" value="1"/>
</dbReference>
<feature type="binding site" evidence="7">
    <location>
        <position position="158"/>
    </location>
    <ligand>
        <name>S-adenosyl-L-methionine</name>
        <dbReference type="ChEBI" id="CHEBI:59789"/>
    </ligand>
</feature>
<comment type="function">
    <text evidence="7">Catalyzes the 2'-O methylation of guanosine at position 18 in tRNA.</text>
</comment>
<evidence type="ECO:0000256" key="6">
    <source>
        <dbReference type="ARBA" id="ARBA00022884"/>
    </source>
</evidence>
<evidence type="ECO:0000256" key="5">
    <source>
        <dbReference type="ARBA" id="ARBA00022694"/>
    </source>
</evidence>
<dbReference type="InterPro" id="IPR033671">
    <property type="entry name" value="TrmH"/>
</dbReference>
<dbReference type="SUPFAM" id="SSF75217">
    <property type="entry name" value="alpha/beta knot"/>
    <property type="match status" value="1"/>
</dbReference>
<dbReference type="EMBL" id="CP060139">
    <property type="protein sequence ID" value="QNR24444.1"/>
    <property type="molecule type" value="Genomic_DNA"/>
</dbReference>
<evidence type="ECO:0000256" key="3">
    <source>
        <dbReference type="ARBA" id="ARBA00022679"/>
    </source>
</evidence>